<dbReference type="SMART" id="SM00860">
    <property type="entry name" value="SMI1_KNR4"/>
    <property type="match status" value="1"/>
</dbReference>
<dbReference type="InterPro" id="IPR037883">
    <property type="entry name" value="Knr4/Smi1-like_sf"/>
</dbReference>
<dbReference type="AlphaFoldDB" id="A0A6P2CAC1"/>
<reference evidence="2 3" key="1">
    <citation type="submission" date="2018-07" db="EMBL/GenBank/DDBJ databases">
        <title>Genome sequence of Rhodococcus rhodnii ATCC 35071 from Rhodnius prolixus.</title>
        <authorList>
            <person name="Patel V."/>
            <person name="Vogel K.J."/>
        </authorList>
    </citation>
    <scope>NUCLEOTIDE SEQUENCE [LARGE SCALE GENOMIC DNA]</scope>
    <source>
        <strain evidence="2 3">ATCC 35071</strain>
    </source>
</reference>
<feature type="domain" description="Knr4/Smi1-like" evidence="1">
    <location>
        <begin position="8"/>
        <end position="139"/>
    </location>
</feature>
<organism evidence="2 3">
    <name type="scientific">Rhodococcus rhodnii</name>
    <dbReference type="NCBI Taxonomy" id="38312"/>
    <lineage>
        <taxon>Bacteria</taxon>
        <taxon>Bacillati</taxon>
        <taxon>Actinomycetota</taxon>
        <taxon>Actinomycetes</taxon>
        <taxon>Mycobacteriales</taxon>
        <taxon>Nocardiaceae</taxon>
        <taxon>Rhodococcus</taxon>
    </lineage>
</organism>
<gene>
    <name evidence="2" type="ORF">DW322_05040</name>
</gene>
<dbReference type="SUPFAM" id="SSF160631">
    <property type="entry name" value="SMI1/KNR4-like"/>
    <property type="match status" value="1"/>
</dbReference>
<dbReference type="Gene3D" id="3.40.1580.10">
    <property type="entry name" value="SMI1/KNR4-like"/>
    <property type="match status" value="1"/>
</dbReference>
<evidence type="ECO:0000313" key="2">
    <source>
        <dbReference type="EMBL" id="TXG89699.1"/>
    </source>
</evidence>
<sequence>MKIVTRGSSPESEILSLEREMGYRLPEQYRTWLKDTSGGRLEAMLDAPFPDGDAMVDGFHGPKGAAEGYRFGLATCVPPHYLCVSTGAGGAYCIEVEGSTAGAVYWADFEGAMNLVAEDEYSEEIMVRQADDWESFLAMIEAAPFPDLE</sequence>
<dbReference type="Proteomes" id="UP000471120">
    <property type="component" value="Unassembled WGS sequence"/>
</dbReference>
<dbReference type="InterPro" id="IPR018958">
    <property type="entry name" value="Knr4/Smi1-like_dom"/>
</dbReference>
<dbReference type="EMBL" id="QRCM01000001">
    <property type="protein sequence ID" value="TXG89699.1"/>
    <property type="molecule type" value="Genomic_DNA"/>
</dbReference>
<comment type="caution">
    <text evidence="2">The sequence shown here is derived from an EMBL/GenBank/DDBJ whole genome shotgun (WGS) entry which is preliminary data.</text>
</comment>
<name>A0A6P2CAC1_9NOCA</name>
<dbReference type="RefSeq" id="WP_040775355.1">
    <property type="nucleotide sequence ID" value="NZ_QRCM01000001.1"/>
</dbReference>
<protein>
    <submittedName>
        <fullName evidence="2">SMI1/KNR4 family protein</fullName>
    </submittedName>
</protein>
<proteinExistence type="predicted"/>
<dbReference type="Pfam" id="PF09346">
    <property type="entry name" value="SMI1_KNR4"/>
    <property type="match status" value="1"/>
</dbReference>
<evidence type="ECO:0000259" key="1">
    <source>
        <dbReference type="SMART" id="SM00860"/>
    </source>
</evidence>
<accession>A0A6P2CAC1</accession>
<evidence type="ECO:0000313" key="3">
    <source>
        <dbReference type="Proteomes" id="UP000471120"/>
    </source>
</evidence>